<comment type="caution">
    <text evidence="3">The sequence shown here is derived from an EMBL/GenBank/DDBJ whole genome shotgun (WGS) entry which is preliminary data.</text>
</comment>
<feature type="region of interest" description="Disordered" evidence="1">
    <location>
        <begin position="22"/>
        <end position="62"/>
    </location>
</feature>
<dbReference type="EMBL" id="DSRU01000015">
    <property type="protein sequence ID" value="HFM96317.1"/>
    <property type="molecule type" value="Genomic_DNA"/>
</dbReference>
<dbReference type="PROSITE" id="PS51257">
    <property type="entry name" value="PROKAR_LIPOPROTEIN"/>
    <property type="match status" value="1"/>
</dbReference>
<dbReference type="AlphaFoldDB" id="A0A7C3PKI7"/>
<evidence type="ECO:0000256" key="2">
    <source>
        <dbReference type="SAM" id="SignalP"/>
    </source>
</evidence>
<protein>
    <recommendedName>
        <fullName evidence="4">Beta-Ig-H3/fasciclin</fullName>
    </recommendedName>
</protein>
<feature type="chain" id="PRO_5028189142" description="Beta-Ig-H3/fasciclin" evidence="2">
    <location>
        <begin position="20"/>
        <end position="62"/>
    </location>
</feature>
<feature type="signal peptide" evidence="2">
    <location>
        <begin position="1"/>
        <end position="19"/>
    </location>
</feature>
<evidence type="ECO:0000313" key="3">
    <source>
        <dbReference type="EMBL" id="HFM96317.1"/>
    </source>
</evidence>
<organism evidence="3">
    <name type="scientific">Oscillatoriales cyanobacterium SpSt-418</name>
    <dbReference type="NCBI Taxonomy" id="2282169"/>
    <lineage>
        <taxon>Bacteria</taxon>
        <taxon>Bacillati</taxon>
        <taxon>Cyanobacteriota</taxon>
        <taxon>Cyanophyceae</taxon>
        <taxon>Oscillatoriophycideae</taxon>
        <taxon>Oscillatoriales</taxon>
    </lineage>
</organism>
<proteinExistence type="predicted"/>
<feature type="compositionally biased region" description="Low complexity" evidence="1">
    <location>
        <begin position="23"/>
        <end position="34"/>
    </location>
</feature>
<reference evidence="3" key="1">
    <citation type="journal article" date="2020" name="mSystems">
        <title>Genome- and Community-Level Interaction Insights into Carbon Utilization and Element Cycling Functions of Hydrothermarchaeota in Hydrothermal Sediment.</title>
        <authorList>
            <person name="Zhou Z."/>
            <person name="Liu Y."/>
            <person name="Xu W."/>
            <person name="Pan J."/>
            <person name="Luo Z.H."/>
            <person name="Li M."/>
        </authorList>
    </citation>
    <scope>NUCLEOTIDE SEQUENCE [LARGE SCALE GENOMIC DNA]</scope>
    <source>
        <strain evidence="3">SpSt-418</strain>
    </source>
</reference>
<evidence type="ECO:0008006" key="4">
    <source>
        <dbReference type="Google" id="ProtNLM"/>
    </source>
</evidence>
<accession>A0A7C3PKI7</accession>
<sequence>MPRSFIPVVTFLGSIAVLAACGPTTTDTPVSPTPGATVTPSPDATLSPSPDATETPSPTPSP</sequence>
<name>A0A7C3PKI7_9CYAN</name>
<feature type="compositionally biased region" description="Polar residues" evidence="1">
    <location>
        <begin position="36"/>
        <end position="56"/>
    </location>
</feature>
<gene>
    <name evidence="3" type="ORF">ENR64_00840</name>
</gene>
<keyword evidence="2" id="KW-0732">Signal</keyword>
<evidence type="ECO:0000256" key="1">
    <source>
        <dbReference type="SAM" id="MobiDB-lite"/>
    </source>
</evidence>